<evidence type="ECO:0000256" key="1">
    <source>
        <dbReference type="ARBA" id="ARBA00025483"/>
    </source>
</evidence>
<evidence type="ECO:0000313" key="4">
    <source>
        <dbReference type="EMBL" id="NER16709.1"/>
    </source>
</evidence>
<dbReference type="GO" id="GO:0003677">
    <property type="term" value="F:DNA binding"/>
    <property type="evidence" value="ECO:0007669"/>
    <property type="project" value="InterPro"/>
</dbReference>
<dbReference type="Gene3D" id="3.30.420.10">
    <property type="entry name" value="Ribonuclease H-like superfamily/Ribonuclease H"/>
    <property type="match status" value="1"/>
</dbReference>
<dbReference type="InterPro" id="IPR013520">
    <property type="entry name" value="Ribonucl_H"/>
</dbReference>
<dbReference type="PROSITE" id="PS50164">
    <property type="entry name" value="GIY_YIG"/>
    <property type="match status" value="1"/>
</dbReference>
<sequence>MYCIVDIETTGNTLKGNKITEIAMFKHDGHKIVDEYTTLVNPKCDISSFITSLTGIDNNLVAKAPTFEEIAENVIEFSKDCIFVAHSVHFDYNVIKYELERLNIDFQRKKLCTVRLSRKLIPGYKSYSLGKLCTALDIPLSDRHRARGDAHATVLLFEKLINQPDADEVFASSVKGNSREATLPPLLPKSTLTKIPNSPGIYYFKNAEGTIIYVGKAKKLKNRVLQHFYDRSDKEVRMCREIAHIDFELAGSELLALLMESAEIKQRFPKYNSSQKHNAMRYGLFEYENRNGVKHLAFNNIKKVVNPIMAYSTISQCRTQLQEICHQFQLCPRYCQLQENKGCGTHFFLNNCTGVCEGNEQAEDYNERVSNAISHLKAENQSYIIKEKGRNEQEQAFVCVEDGKYIGYGFVDQTTTIVSSFELTPFMTRQKDNEDVQRILRSYISKNPRNLISLTT</sequence>
<comment type="caution">
    <text evidence="4">The sequence shown here is derived from an EMBL/GenBank/DDBJ whole genome shotgun (WGS) entry which is preliminary data.</text>
</comment>
<dbReference type="SUPFAM" id="SSF53098">
    <property type="entry name" value="Ribonuclease H-like"/>
    <property type="match status" value="1"/>
</dbReference>
<dbReference type="EMBL" id="JAABOQ010000002">
    <property type="protein sequence ID" value="NER16709.1"/>
    <property type="molecule type" value="Genomic_DNA"/>
</dbReference>
<dbReference type="RefSeq" id="WP_164030128.1">
    <property type="nucleotide sequence ID" value="NZ_JAABOQ010000002.1"/>
</dbReference>
<dbReference type="InterPro" id="IPR035901">
    <property type="entry name" value="GIY-YIG_endonuc_sf"/>
</dbReference>
<dbReference type="NCBIfam" id="TIGR00573">
    <property type="entry name" value="dnaq"/>
    <property type="match status" value="1"/>
</dbReference>
<comment type="function">
    <text evidence="1">DNA polymerase III is a complex, multichain enzyme responsible for most of the replicative synthesis in bacteria. The epsilon subunit contain the editing function and is a proofreading 3'-5' exonuclease.</text>
</comment>
<dbReference type="GO" id="GO:0005829">
    <property type="term" value="C:cytosol"/>
    <property type="evidence" value="ECO:0007669"/>
    <property type="project" value="TreeGrafter"/>
</dbReference>
<dbReference type="CDD" id="cd10434">
    <property type="entry name" value="GIY-YIG_UvrC_Cho"/>
    <property type="match status" value="1"/>
</dbReference>
<dbReference type="Gene3D" id="3.40.1440.10">
    <property type="entry name" value="GIY-YIG endonuclease"/>
    <property type="match status" value="1"/>
</dbReference>
<name>A0A6M0CLI1_9FLAO</name>
<dbReference type="GO" id="GO:0003887">
    <property type="term" value="F:DNA-directed DNA polymerase activity"/>
    <property type="evidence" value="ECO:0007669"/>
    <property type="project" value="InterPro"/>
</dbReference>
<dbReference type="GO" id="GO:0008408">
    <property type="term" value="F:3'-5' exonuclease activity"/>
    <property type="evidence" value="ECO:0007669"/>
    <property type="project" value="TreeGrafter"/>
</dbReference>
<dbReference type="SMART" id="SM00479">
    <property type="entry name" value="EXOIII"/>
    <property type="match status" value="1"/>
</dbReference>
<dbReference type="Pfam" id="PF00929">
    <property type="entry name" value="RNase_T"/>
    <property type="match status" value="1"/>
</dbReference>
<dbReference type="FunFam" id="3.30.420.10:FF:000045">
    <property type="entry name" value="3'-5' exonuclease DinG"/>
    <property type="match status" value="1"/>
</dbReference>
<accession>A0A6M0CLI1</accession>
<dbReference type="InterPro" id="IPR000305">
    <property type="entry name" value="GIY-YIG_endonuc"/>
</dbReference>
<organism evidence="4 5">
    <name type="scientific">Spongiivirga citrea</name>
    <dbReference type="NCBI Taxonomy" id="1481457"/>
    <lineage>
        <taxon>Bacteria</taxon>
        <taxon>Pseudomonadati</taxon>
        <taxon>Bacteroidota</taxon>
        <taxon>Flavobacteriia</taxon>
        <taxon>Flavobacteriales</taxon>
        <taxon>Flavobacteriaceae</taxon>
        <taxon>Spongiivirga</taxon>
    </lineage>
</organism>
<dbReference type="PANTHER" id="PTHR30231:SF41">
    <property type="entry name" value="DNA POLYMERASE III SUBUNIT EPSILON"/>
    <property type="match status" value="1"/>
</dbReference>
<evidence type="ECO:0000259" key="3">
    <source>
        <dbReference type="PROSITE" id="PS50164"/>
    </source>
</evidence>
<gene>
    <name evidence="4" type="ORF">GWK10_05770</name>
</gene>
<dbReference type="SUPFAM" id="SSF82771">
    <property type="entry name" value="GIY-YIG endonuclease"/>
    <property type="match status" value="1"/>
</dbReference>
<dbReference type="Proteomes" id="UP000474296">
    <property type="component" value="Unassembled WGS sequence"/>
</dbReference>
<dbReference type="InterPro" id="IPR012337">
    <property type="entry name" value="RNaseH-like_sf"/>
</dbReference>
<dbReference type="GO" id="GO:0045004">
    <property type="term" value="P:DNA replication proofreading"/>
    <property type="evidence" value="ECO:0007669"/>
    <property type="project" value="TreeGrafter"/>
</dbReference>
<evidence type="ECO:0000256" key="2">
    <source>
        <dbReference type="ARBA" id="ARBA00026073"/>
    </source>
</evidence>
<dbReference type="GO" id="GO:0006289">
    <property type="term" value="P:nucleotide-excision repair"/>
    <property type="evidence" value="ECO:0007669"/>
    <property type="project" value="InterPro"/>
</dbReference>
<protein>
    <submittedName>
        <fullName evidence="4">GIY-YIG nuclease family protein</fullName>
    </submittedName>
</protein>
<dbReference type="Pfam" id="PF01541">
    <property type="entry name" value="GIY-YIG"/>
    <property type="match status" value="1"/>
</dbReference>
<dbReference type="InterPro" id="IPR036397">
    <property type="entry name" value="RNaseH_sf"/>
</dbReference>
<dbReference type="InterPro" id="IPR006054">
    <property type="entry name" value="DnaQ"/>
</dbReference>
<dbReference type="CDD" id="cd06127">
    <property type="entry name" value="DEDDh"/>
    <property type="match status" value="1"/>
</dbReference>
<reference evidence="4 5" key="1">
    <citation type="submission" date="2020-01" db="EMBL/GenBank/DDBJ databases">
        <title>Spongiivirga citrea KCTC 32990T.</title>
        <authorList>
            <person name="Wang G."/>
        </authorList>
    </citation>
    <scope>NUCLEOTIDE SEQUENCE [LARGE SCALE GENOMIC DNA]</scope>
    <source>
        <strain evidence="4 5">KCTC 32990</strain>
    </source>
</reference>
<dbReference type="AlphaFoldDB" id="A0A6M0CLI1"/>
<keyword evidence="5" id="KW-1185">Reference proteome</keyword>
<dbReference type="SMART" id="SM00465">
    <property type="entry name" value="GIYc"/>
    <property type="match status" value="1"/>
</dbReference>
<evidence type="ECO:0000313" key="5">
    <source>
        <dbReference type="Proteomes" id="UP000474296"/>
    </source>
</evidence>
<proteinExistence type="predicted"/>
<dbReference type="InterPro" id="IPR047296">
    <property type="entry name" value="GIY-YIG_UvrC_Cho"/>
</dbReference>
<comment type="subunit">
    <text evidence="2">DNA polymerase III contains a core (composed of alpha, epsilon and theta chains) that associates with a tau subunit. This core dimerizes to form the POLIII' complex. PolIII' associates with the gamma complex (composed of gamma, delta, delta', psi and chi chains) and with the beta chain to form the complete DNA polymerase III complex.</text>
</comment>
<feature type="domain" description="GIY-YIG" evidence="3">
    <location>
        <begin position="197"/>
        <end position="273"/>
    </location>
</feature>
<dbReference type="PANTHER" id="PTHR30231">
    <property type="entry name" value="DNA POLYMERASE III SUBUNIT EPSILON"/>
    <property type="match status" value="1"/>
</dbReference>